<organism evidence="2 3">
    <name type="scientific">Eumeta variegata</name>
    <name type="common">Bagworm moth</name>
    <name type="synonym">Eumeta japonica</name>
    <dbReference type="NCBI Taxonomy" id="151549"/>
    <lineage>
        <taxon>Eukaryota</taxon>
        <taxon>Metazoa</taxon>
        <taxon>Ecdysozoa</taxon>
        <taxon>Arthropoda</taxon>
        <taxon>Hexapoda</taxon>
        <taxon>Insecta</taxon>
        <taxon>Pterygota</taxon>
        <taxon>Neoptera</taxon>
        <taxon>Endopterygota</taxon>
        <taxon>Lepidoptera</taxon>
        <taxon>Glossata</taxon>
        <taxon>Ditrysia</taxon>
        <taxon>Tineoidea</taxon>
        <taxon>Psychidae</taxon>
        <taxon>Oiketicinae</taxon>
        <taxon>Eumeta</taxon>
    </lineage>
</organism>
<evidence type="ECO:0000313" key="2">
    <source>
        <dbReference type="EMBL" id="GBP31623.1"/>
    </source>
</evidence>
<sequence length="116" mass="12832">MSSIATVVRGTEQASCLVDVLPRTEVRRDRKSYVNEINTGTNRMRSAAVGPAATDTRVNTNNTEDDQHSSSGRRRGGLAAYYGFVKRCTYNTVLGNDSETNSKRSHTLYRFPNVKG</sequence>
<reference evidence="2 3" key="1">
    <citation type="journal article" date="2019" name="Commun. Biol.">
        <title>The bagworm genome reveals a unique fibroin gene that provides high tensile strength.</title>
        <authorList>
            <person name="Kono N."/>
            <person name="Nakamura H."/>
            <person name="Ohtoshi R."/>
            <person name="Tomita M."/>
            <person name="Numata K."/>
            <person name="Arakawa K."/>
        </authorList>
    </citation>
    <scope>NUCLEOTIDE SEQUENCE [LARGE SCALE GENOMIC DNA]</scope>
</reference>
<evidence type="ECO:0000313" key="3">
    <source>
        <dbReference type="Proteomes" id="UP000299102"/>
    </source>
</evidence>
<name>A0A4C1UYR0_EUMVA</name>
<protein>
    <submittedName>
        <fullName evidence="2">Uncharacterized protein</fullName>
    </submittedName>
</protein>
<dbReference type="EMBL" id="BGZK01000249">
    <property type="protein sequence ID" value="GBP31623.1"/>
    <property type="molecule type" value="Genomic_DNA"/>
</dbReference>
<dbReference type="AlphaFoldDB" id="A0A4C1UYR0"/>
<gene>
    <name evidence="2" type="ORF">EVAR_84068_1</name>
</gene>
<dbReference type="Proteomes" id="UP000299102">
    <property type="component" value="Unassembled WGS sequence"/>
</dbReference>
<feature type="region of interest" description="Disordered" evidence="1">
    <location>
        <begin position="36"/>
        <end position="75"/>
    </location>
</feature>
<accession>A0A4C1UYR0</accession>
<comment type="caution">
    <text evidence="2">The sequence shown here is derived from an EMBL/GenBank/DDBJ whole genome shotgun (WGS) entry which is preliminary data.</text>
</comment>
<keyword evidence="3" id="KW-1185">Reference proteome</keyword>
<evidence type="ECO:0000256" key="1">
    <source>
        <dbReference type="SAM" id="MobiDB-lite"/>
    </source>
</evidence>
<proteinExistence type="predicted"/>